<dbReference type="InterPro" id="IPR013766">
    <property type="entry name" value="Thioredoxin_domain"/>
</dbReference>
<reference evidence="5" key="1">
    <citation type="submission" date="2024-04" db="EMBL/GenBank/DDBJ databases">
        <title>Salinicola lusitanus LLJ914,a marine bacterium isolated from the Okinawa Trough.</title>
        <authorList>
            <person name="Li J."/>
        </authorList>
    </citation>
    <scope>NUCLEOTIDE SEQUENCE [LARGE SCALE GENOMIC DNA]</scope>
</reference>
<evidence type="ECO:0000259" key="3">
    <source>
        <dbReference type="Pfam" id="PF00085"/>
    </source>
</evidence>
<dbReference type="EMBL" id="JBBPFD010000004">
    <property type="protein sequence ID" value="KAK7929603.1"/>
    <property type="molecule type" value="Genomic_DNA"/>
</dbReference>
<evidence type="ECO:0000256" key="1">
    <source>
        <dbReference type="SAM" id="Coils"/>
    </source>
</evidence>
<dbReference type="AlphaFoldDB" id="A0AAW0PIF6"/>
<feature type="region of interest" description="Disordered" evidence="2">
    <location>
        <begin position="88"/>
        <end position="116"/>
    </location>
</feature>
<dbReference type="SUPFAM" id="SSF52833">
    <property type="entry name" value="Thioredoxin-like"/>
    <property type="match status" value="1"/>
</dbReference>
<dbReference type="InterPro" id="IPR036249">
    <property type="entry name" value="Thioredoxin-like_sf"/>
</dbReference>
<dbReference type="PANTHER" id="PTHR46497:SF1">
    <property type="entry name" value="THIOREDOXIN DOMAIN-CONTAINING PROTEIN 11"/>
    <property type="match status" value="1"/>
</dbReference>
<dbReference type="Proteomes" id="UP001460270">
    <property type="component" value="Unassembled WGS sequence"/>
</dbReference>
<evidence type="ECO:0000313" key="4">
    <source>
        <dbReference type="EMBL" id="KAK7929603.1"/>
    </source>
</evidence>
<accession>A0AAW0PIF6</accession>
<proteinExistence type="predicted"/>
<dbReference type="PANTHER" id="PTHR46497">
    <property type="entry name" value="THIOREDOXIN DOMAIN-CONTAINING PROTEIN 11"/>
    <property type="match status" value="1"/>
</dbReference>
<name>A0AAW0PIF6_9GOBI</name>
<keyword evidence="5" id="KW-1185">Reference proteome</keyword>
<dbReference type="Pfam" id="PF00085">
    <property type="entry name" value="Thioredoxin"/>
    <property type="match status" value="1"/>
</dbReference>
<feature type="coiled-coil region" evidence="1">
    <location>
        <begin position="476"/>
        <end position="538"/>
    </location>
</feature>
<evidence type="ECO:0000256" key="2">
    <source>
        <dbReference type="SAM" id="MobiDB-lite"/>
    </source>
</evidence>
<dbReference type="Gene3D" id="3.40.30.10">
    <property type="entry name" value="Glutaredoxin"/>
    <property type="match status" value="1"/>
</dbReference>
<comment type="caution">
    <text evidence="4">The sequence shown here is derived from an EMBL/GenBank/DDBJ whole genome shotgun (WGS) entry which is preliminary data.</text>
</comment>
<dbReference type="CDD" id="cd02995">
    <property type="entry name" value="PDI_a_PDI_a'_C"/>
    <property type="match status" value="1"/>
</dbReference>
<sequence>MRRIAAMVIQNGTHDHACHSTRTEGKKRQKALVLTRSEAYARTSAGGATLVFLLMTGVPRAQLNFTSEAICSWVFRHYETVLQWMQPPGTKSASWRRSLSKPRPAAVPASRPPEPGASAVLQQVEDLAVRYHSCPREGAPCCHSLPVPQSSVVCDLCLEQSGSGLSSVCSMPSVERSGLPHSCALGSCVSCSSVLSSSSPLSHYTACCHRRDLRDLRDHRDPATEAQERLRTVGVTGLHCLTNKTLRFYLLDSELNWPLAVRLGATSNNSSSSSNNNNTTPTAAVTTITTTAAVAAVAVRDALHSQPLQSATLLQDLEGFILNFSAPYSPLHRHLVGQKEVQSSPPALITDVTSSSFRSTVLDVQQDVLLLYYTQWCGFCSVLHHLLVQLARLLQGNSALTVARVNVALNDLPWEFMVDRVPTVLLFPRYRKHQSVKFPEEQPITLPNLLRFVLQHSDSVRAPDSAPGGPPLRAQLQALQEEVGQLHRACERLSQQMAHLWRDHRRLSMDARALEAHNAQLQQEARSLEQQHRHKSRQLGQAVRRLRELLHTSESLLHENAVLRLLLRALRDRTEGEGEEDQWDTDSTHTAPASS</sequence>
<feature type="region of interest" description="Disordered" evidence="2">
    <location>
        <begin position="576"/>
        <end position="595"/>
    </location>
</feature>
<gene>
    <name evidence="4" type="ORF">WMY93_005998</name>
</gene>
<keyword evidence="1" id="KW-0175">Coiled coil</keyword>
<feature type="domain" description="Thioredoxin" evidence="3">
    <location>
        <begin position="351"/>
        <end position="436"/>
    </location>
</feature>
<dbReference type="InterPro" id="IPR052792">
    <property type="entry name" value="Thioredoxin_dom-contain_11"/>
</dbReference>
<organism evidence="4 5">
    <name type="scientific">Mugilogobius chulae</name>
    <name type="common">yellowstripe goby</name>
    <dbReference type="NCBI Taxonomy" id="88201"/>
    <lineage>
        <taxon>Eukaryota</taxon>
        <taxon>Metazoa</taxon>
        <taxon>Chordata</taxon>
        <taxon>Craniata</taxon>
        <taxon>Vertebrata</taxon>
        <taxon>Euteleostomi</taxon>
        <taxon>Actinopterygii</taxon>
        <taxon>Neopterygii</taxon>
        <taxon>Teleostei</taxon>
        <taxon>Neoteleostei</taxon>
        <taxon>Acanthomorphata</taxon>
        <taxon>Gobiaria</taxon>
        <taxon>Gobiiformes</taxon>
        <taxon>Gobioidei</taxon>
        <taxon>Gobiidae</taxon>
        <taxon>Gobionellinae</taxon>
        <taxon>Mugilogobius</taxon>
    </lineage>
</organism>
<evidence type="ECO:0000313" key="5">
    <source>
        <dbReference type="Proteomes" id="UP001460270"/>
    </source>
</evidence>
<protein>
    <recommendedName>
        <fullName evidence="3">Thioredoxin domain-containing protein</fullName>
    </recommendedName>
</protein>